<dbReference type="EMBL" id="BMMW01000004">
    <property type="protein sequence ID" value="GGK63290.1"/>
    <property type="molecule type" value="Genomic_DNA"/>
</dbReference>
<dbReference type="Proteomes" id="UP000612956">
    <property type="component" value="Unassembled WGS sequence"/>
</dbReference>
<reference evidence="1" key="1">
    <citation type="journal article" date="2014" name="Int. J. Syst. Evol. Microbiol.">
        <title>Complete genome sequence of Corynebacterium casei LMG S-19264T (=DSM 44701T), isolated from a smear-ripened cheese.</title>
        <authorList>
            <consortium name="US DOE Joint Genome Institute (JGI-PGF)"/>
            <person name="Walter F."/>
            <person name="Albersmeier A."/>
            <person name="Kalinowski J."/>
            <person name="Ruckert C."/>
        </authorList>
    </citation>
    <scope>NUCLEOTIDE SEQUENCE</scope>
    <source>
        <strain evidence="1">CGMCC 4.7278</strain>
    </source>
</reference>
<reference evidence="1" key="2">
    <citation type="submission" date="2020-09" db="EMBL/GenBank/DDBJ databases">
        <authorList>
            <person name="Sun Q."/>
            <person name="Zhou Y."/>
        </authorList>
    </citation>
    <scope>NUCLEOTIDE SEQUENCE</scope>
    <source>
        <strain evidence="1">CGMCC 4.7278</strain>
    </source>
</reference>
<evidence type="ECO:0000313" key="2">
    <source>
        <dbReference type="Proteomes" id="UP000612956"/>
    </source>
</evidence>
<name>A0A917QQA0_9NOCA</name>
<dbReference type="AlphaFoldDB" id="A0A917QQA0"/>
<protein>
    <submittedName>
        <fullName evidence="1">Uncharacterized protein</fullName>
    </submittedName>
</protein>
<sequence length="248" mass="27896">MKNTAVDNVRIERWSGGEQLTELQDNWLKNGLTKVMPDLRMHDLLTARPQLFQEPEFLVVARDTVADVPLAVLGSTWNFTSTGERFLNIGVQFVAAHLRGTDVFRHSWLAHLESVTSSGHFPALSALKTFNPIAYCAMRDYGRLPGSVMFPELQAELTHSDEALIASVQRIANVIRPTQDFDMGAGVFRDIGVPRDLYRKRPRSRDDQVNAYFEDNVAEGDRLLCVVHVRNKQTEDAIMSHFADGGRA</sequence>
<keyword evidence="2" id="KW-1185">Reference proteome</keyword>
<gene>
    <name evidence="1" type="ORF">GCM10011591_39470</name>
</gene>
<comment type="caution">
    <text evidence="1">The sequence shown here is derived from an EMBL/GenBank/DDBJ whole genome shotgun (WGS) entry which is preliminary data.</text>
</comment>
<organism evidence="1 2">
    <name type="scientific">Nocardia camponoti</name>
    <dbReference type="NCBI Taxonomy" id="1616106"/>
    <lineage>
        <taxon>Bacteria</taxon>
        <taxon>Bacillati</taxon>
        <taxon>Actinomycetota</taxon>
        <taxon>Actinomycetes</taxon>
        <taxon>Mycobacteriales</taxon>
        <taxon>Nocardiaceae</taxon>
        <taxon>Nocardia</taxon>
    </lineage>
</organism>
<evidence type="ECO:0000313" key="1">
    <source>
        <dbReference type="EMBL" id="GGK63290.1"/>
    </source>
</evidence>
<proteinExistence type="predicted"/>
<accession>A0A917QQA0</accession>